<evidence type="ECO:0000313" key="2">
    <source>
        <dbReference type="EMBL" id="KAF3572817.1"/>
    </source>
</evidence>
<accession>A0A8S9RKJ0</accession>
<sequence>MSLHSWELYTFCLLQHIAAKRNNDLESFVLLLDDIWEKVNLKAVGVPHPSRQNRCKVAFTTRSRDCRWSRLGRGRAFHGFFLASLAPFLRASLETHISLHLRLTQSWLRSLFSRLRNTTGSLSFLRFWDHQIDSLCRLKTSTECFSLELWYLSTNRNALPSLTLDVLVQTIFNDIDPEFFKECLTKFRYNESKESEVDVKRQATWKRLEEIGMQKQKSAS</sequence>
<dbReference type="Pfam" id="PF00931">
    <property type="entry name" value="NB-ARC"/>
    <property type="match status" value="1"/>
</dbReference>
<protein>
    <recommendedName>
        <fullName evidence="1">NB-ARC domain-containing protein</fullName>
    </recommendedName>
</protein>
<organism evidence="2 3">
    <name type="scientific">Brassica cretica</name>
    <name type="common">Mustard</name>
    <dbReference type="NCBI Taxonomy" id="69181"/>
    <lineage>
        <taxon>Eukaryota</taxon>
        <taxon>Viridiplantae</taxon>
        <taxon>Streptophyta</taxon>
        <taxon>Embryophyta</taxon>
        <taxon>Tracheophyta</taxon>
        <taxon>Spermatophyta</taxon>
        <taxon>Magnoliopsida</taxon>
        <taxon>eudicotyledons</taxon>
        <taxon>Gunneridae</taxon>
        <taxon>Pentapetalae</taxon>
        <taxon>rosids</taxon>
        <taxon>malvids</taxon>
        <taxon>Brassicales</taxon>
        <taxon>Brassicaceae</taxon>
        <taxon>Brassiceae</taxon>
        <taxon>Brassica</taxon>
    </lineage>
</organism>
<dbReference type="EMBL" id="QGKX02000095">
    <property type="protein sequence ID" value="KAF3572817.1"/>
    <property type="molecule type" value="Genomic_DNA"/>
</dbReference>
<comment type="caution">
    <text evidence="2">The sequence shown here is derived from an EMBL/GenBank/DDBJ whole genome shotgun (WGS) entry which is preliminary data.</text>
</comment>
<proteinExistence type="predicted"/>
<evidence type="ECO:0000259" key="1">
    <source>
        <dbReference type="Pfam" id="PF00931"/>
    </source>
</evidence>
<gene>
    <name evidence="2" type="ORF">F2Q69_00060822</name>
</gene>
<dbReference type="GO" id="GO:0043531">
    <property type="term" value="F:ADP binding"/>
    <property type="evidence" value="ECO:0007669"/>
    <property type="project" value="InterPro"/>
</dbReference>
<dbReference type="Proteomes" id="UP000712600">
    <property type="component" value="Unassembled WGS sequence"/>
</dbReference>
<dbReference type="InterPro" id="IPR002182">
    <property type="entry name" value="NB-ARC"/>
</dbReference>
<evidence type="ECO:0000313" key="3">
    <source>
        <dbReference type="Proteomes" id="UP000712600"/>
    </source>
</evidence>
<reference evidence="2" key="1">
    <citation type="submission" date="2019-12" db="EMBL/GenBank/DDBJ databases">
        <title>Genome sequencing and annotation of Brassica cretica.</title>
        <authorList>
            <person name="Studholme D.J."/>
            <person name="Sarris P."/>
        </authorList>
    </citation>
    <scope>NUCLEOTIDE SEQUENCE</scope>
    <source>
        <strain evidence="2">PFS-109/04</strain>
        <tissue evidence="2">Leaf</tissue>
    </source>
</reference>
<dbReference type="AlphaFoldDB" id="A0A8S9RKJ0"/>
<name>A0A8S9RKJ0_BRACR</name>
<feature type="domain" description="NB-ARC" evidence="1">
    <location>
        <begin position="27"/>
        <end position="65"/>
    </location>
</feature>